<evidence type="ECO:0000256" key="4">
    <source>
        <dbReference type="PROSITE-ProRule" id="PRU00108"/>
    </source>
</evidence>
<evidence type="ECO:0000256" key="2">
    <source>
        <dbReference type="ARBA" id="ARBA00023155"/>
    </source>
</evidence>
<organism evidence="7 8">
    <name type="scientific">Tothia fuscella</name>
    <dbReference type="NCBI Taxonomy" id="1048955"/>
    <lineage>
        <taxon>Eukaryota</taxon>
        <taxon>Fungi</taxon>
        <taxon>Dikarya</taxon>
        <taxon>Ascomycota</taxon>
        <taxon>Pezizomycotina</taxon>
        <taxon>Dothideomycetes</taxon>
        <taxon>Pleosporomycetidae</taxon>
        <taxon>Venturiales</taxon>
        <taxon>Cylindrosympodiaceae</taxon>
        <taxon>Tothia</taxon>
    </lineage>
</organism>
<keyword evidence="2 4" id="KW-0371">Homeobox</keyword>
<evidence type="ECO:0000256" key="5">
    <source>
        <dbReference type="SAM" id="MobiDB-lite"/>
    </source>
</evidence>
<proteinExistence type="predicted"/>
<dbReference type="Pfam" id="PF05920">
    <property type="entry name" value="Homeobox_KN"/>
    <property type="match status" value="1"/>
</dbReference>
<accession>A0A9P4P140</accession>
<keyword evidence="1 4" id="KW-0238">DNA-binding</keyword>
<dbReference type="InterPro" id="IPR008422">
    <property type="entry name" value="KN_HD"/>
</dbReference>
<dbReference type="InterPro" id="IPR001356">
    <property type="entry name" value="HD"/>
</dbReference>
<gene>
    <name evidence="7" type="ORF">EJ08DRAFT_340801</name>
</gene>
<reference evidence="7" key="1">
    <citation type="journal article" date="2020" name="Stud. Mycol.">
        <title>101 Dothideomycetes genomes: a test case for predicting lifestyles and emergence of pathogens.</title>
        <authorList>
            <person name="Haridas S."/>
            <person name="Albert R."/>
            <person name="Binder M."/>
            <person name="Bloem J."/>
            <person name="Labutti K."/>
            <person name="Salamov A."/>
            <person name="Andreopoulos B."/>
            <person name="Baker S."/>
            <person name="Barry K."/>
            <person name="Bills G."/>
            <person name="Bluhm B."/>
            <person name="Cannon C."/>
            <person name="Castanera R."/>
            <person name="Culley D."/>
            <person name="Daum C."/>
            <person name="Ezra D."/>
            <person name="Gonzalez J."/>
            <person name="Henrissat B."/>
            <person name="Kuo A."/>
            <person name="Liang C."/>
            <person name="Lipzen A."/>
            <person name="Lutzoni F."/>
            <person name="Magnuson J."/>
            <person name="Mondo S."/>
            <person name="Nolan M."/>
            <person name="Ohm R."/>
            <person name="Pangilinan J."/>
            <person name="Park H.-J."/>
            <person name="Ramirez L."/>
            <person name="Alfaro M."/>
            <person name="Sun H."/>
            <person name="Tritt A."/>
            <person name="Yoshinaga Y."/>
            <person name="Zwiers L.-H."/>
            <person name="Turgeon B."/>
            <person name="Goodwin S."/>
            <person name="Spatafora J."/>
            <person name="Crous P."/>
            <person name="Grigoriev I."/>
        </authorList>
    </citation>
    <scope>NUCLEOTIDE SEQUENCE</scope>
    <source>
        <strain evidence="7">CBS 130266</strain>
    </source>
</reference>
<comment type="caution">
    <text evidence="7">The sequence shown here is derived from an EMBL/GenBank/DDBJ whole genome shotgun (WGS) entry which is preliminary data.</text>
</comment>
<evidence type="ECO:0000313" key="7">
    <source>
        <dbReference type="EMBL" id="KAF2435496.1"/>
    </source>
</evidence>
<evidence type="ECO:0000259" key="6">
    <source>
        <dbReference type="PROSITE" id="PS50071"/>
    </source>
</evidence>
<feature type="DNA-binding region" description="Homeobox" evidence="4">
    <location>
        <begin position="196"/>
        <end position="258"/>
    </location>
</feature>
<sequence>MDNLLSHFLSQEKGCPNIDSRNFDFRTHDIDTKQDNGQEIGAFEPGWPNHSGFPPEFYPFADKRKLLSEYPHLQEMVTEQFFDPKPFIYGNTQGSPSALPAQTSAIDETFFQESNFDLASTFNPYMINGTQNLFGRETATGAADALVGAECLKASVPSIVNEHGEYIPFEPTVCEAPTALRGSILQPLLKDEVANQQGIRRNTNINLNGVLEAWYKAHLPHPYPSKDEKFRLSVASGTSFKQVHNWFANKRSRYRIALDPSSSCSTSTASGDVAPASSSIPKVESTETNGSMQWSYQPGRKGKQRYTHASLLKDNHDLASLGQKSIIVPWPCTFPFCRKVTKNRYEWKRHESSHIPGTWICMPDNTPIIANSCSICGIYNPDAVHLSGHFDINVCTGKDPRERAFSRKDKLYEHIRRVHLKRKLPSLELSQSTSALPSLLTAWKRTPQLQMSMPEGLWCGFCSSMLSNWEERQEHVGNHIQSGVDTVKWNNLL</sequence>
<dbReference type="Gene3D" id="1.10.10.60">
    <property type="entry name" value="Homeodomain-like"/>
    <property type="match status" value="1"/>
</dbReference>
<dbReference type="EMBL" id="MU007013">
    <property type="protein sequence ID" value="KAF2435496.1"/>
    <property type="molecule type" value="Genomic_DNA"/>
</dbReference>
<dbReference type="OrthoDB" id="10056939at2759"/>
<keyword evidence="3 4" id="KW-0539">Nucleus</keyword>
<comment type="subcellular location">
    <subcellularLocation>
        <location evidence="4">Nucleus</location>
    </subcellularLocation>
</comment>
<dbReference type="GO" id="GO:0005634">
    <property type="term" value="C:nucleus"/>
    <property type="evidence" value="ECO:0007669"/>
    <property type="project" value="UniProtKB-SubCell"/>
</dbReference>
<dbReference type="GO" id="GO:0006355">
    <property type="term" value="P:regulation of DNA-templated transcription"/>
    <property type="evidence" value="ECO:0007669"/>
    <property type="project" value="InterPro"/>
</dbReference>
<dbReference type="PANTHER" id="PTHR11850">
    <property type="entry name" value="HOMEOBOX PROTEIN TRANSCRIPTION FACTORS"/>
    <property type="match status" value="1"/>
</dbReference>
<keyword evidence="8" id="KW-1185">Reference proteome</keyword>
<evidence type="ECO:0000256" key="3">
    <source>
        <dbReference type="ARBA" id="ARBA00023242"/>
    </source>
</evidence>
<feature type="region of interest" description="Disordered" evidence="5">
    <location>
        <begin position="260"/>
        <end position="300"/>
    </location>
</feature>
<dbReference type="Proteomes" id="UP000800235">
    <property type="component" value="Unassembled WGS sequence"/>
</dbReference>
<dbReference type="PROSITE" id="PS50071">
    <property type="entry name" value="HOMEOBOX_2"/>
    <property type="match status" value="1"/>
</dbReference>
<feature type="domain" description="Homeobox" evidence="6">
    <location>
        <begin position="194"/>
        <end position="257"/>
    </location>
</feature>
<dbReference type="GO" id="GO:0003677">
    <property type="term" value="F:DNA binding"/>
    <property type="evidence" value="ECO:0007669"/>
    <property type="project" value="UniProtKB-UniRule"/>
</dbReference>
<evidence type="ECO:0000256" key="1">
    <source>
        <dbReference type="ARBA" id="ARBA00023125"/>
    </source>
</evidence>
<protein>
    <recommendedName>
        <fullName evidence="6">Homeobox domain-containing protein</fullName>
    </recommendedName>
</protein>
<dbReference type="CDD" id="cd00086">
    <property type="entry name" value="homeodomain"/>
    <property type="match status" value="1"/>
</dbReference>
<feature type="compositionally biased region" description="Low complexity" evidence="5">
    <location>
        <begin position="261"/>
        <end position="270"/>
    </location>
</feature>
<dbReference type="InterPro" id="IPR050224">
    <property type="entry name" value="TALE_homeobox"/>
</dbReference>
<dbReference type="SUPFAM" id="SSF46689">
    <property type="entry name" value="Homeodomain-like"/>
    <property type="match status" value="1"/>
</dbReference>
<feature type="compositionally biased region" description="Polar residues" evidence="5">
    <location>
        <begin position="276"/>
        <end position="296"/>
    </location>
</feature>
<dbReference type="SMART" id="SM00389">
    <property type="entry name" value="HOX"/>
    <property type="match status" value="1"/>
</dbReference>
<evidence type="ECO:0000313" key="8">
    <source>
        <dbReference type="Proteomes" id="UP000800235"/>
    </source>
</evidence>
<dbReference type="AlphaFoldDB" id="A0A9P4P140"/>
<dbReference type="InterPro" id="IPR009057">
    <property type="entry name" value="Homeodomain-like_sf"/>
</dbReference>
<name>A0A9P4P140_9PEZI</name>